<evidence type="ECO:0000313" key="2">
    <source>
        <dbReference type="EMBL" id="CAA7260186.1"/>
    </source>
</evidence>
<gene>
    <name evidence="2" type="ORF">AAE3_LOCUS2076</name>
</gene>
<dbReference type="EMBL" id="CACVBS010000028">
    <property type="protein sequence ID" value="CAA7260186.1"/>
    <property type="molecule type" value="Genomic_DNA"/>
</dbReference>
<dbReference type="Proteomes" id="UP000467700">
    <property type="component" value="Unassembled WGS sequence"/>
</dbReference>
<proteinExistence type="predicted"/>
<accession>A0A8S0W7H1</accession>
<evidence type="ECO:0000313" key="3">
    <source>
        <dbReference type="Proteomes" id="UP000467700"/>
    </source>
</evidence>
<feature type="compositionally biased region" description="Low complexity" evidence="1">
    <location>
        <begin position="39"/>
        <end position="60"/>
    </location>
</feature>
<organism evidence="2 3">
    <name type="scientific">Cyclocybe aegerita</name>
    <name type="common">Black poplar mushroom</name>
    <name type="synonym">Agrocybe aegerita</name>
    <dbReference type="NCBI Taxonomy" id="1973307"/>
    <lineage>
        <taxon>Eukaryota</taxon>
        <taxon>Fungi</taxon>
        <taxon>Dikarya</taxon>
        <taxon>Basidiomycota</taxon>
        <taxon>Agaricomycotina</taxon>
        <taxon>Agaricomycetes</taxon>
        <taxon>Agaricomycetidae</taxon>
        <taxon>Agaricales</taxon>
        <taxon>Agaricineae</taxon>
        <taxon>Bolbitiaceae</taxon>
        <taxon>Cyclocybe</taxon>
    </lineage>
</organism>
<evidence type="ECO:0000256" key="1">
    <source>
        <dbReference type="SAM" id="MobiDB-lite"/>
    </source>
</evidence>
<sequence length="132" mass="13739">MLPPTSAPSSTVRRAITNGSRSTPTPEKINAVPTAAPISFASPHPSRSSPSSIPVNPSASTVSRLASTPAPFSPPSITRNLSDAVRPPRMIPIPAPTTNAAPGIIIIRRGMFNRMAFLLRSSSMSPAIDTVS</sequence>
<dbReference type="AlphaFoldDB" id="A0A8S0W7H1"/>
<name>A0A8S0W7H1_CYCAE</name>
<feature type="compositionally biased region" description="Polar residues" evidence="1">
    <location>
        <begin position="7"/>
        <end position="25"/>
    </location>
</feature>
<comment type="caution">
    <text evidence="2">The sequence shown here is derived from an EMBL/GenBank/DDBJ whole genome shotgun (WGS) entry which is preliminary data.</text>
</comment>
<reference evidence="2 3" key="1">
    <citation type="submission" date="2020-01" db="EMBL/GenBank/DDBJ databases">
        <authorList>
            <person name="Gupta K D."/>
        </authorList>
    </citation>
    <scope>NUCLEOTIDE SEQUENCE [LARGE SCALE GENOMIC DNA]</scope>
</reference>
<protein>
    <submittedName>
        <fullName evidence="2">Uncharacterized protein</fullName>
    </submittedName>
</protein>
<keyword evidence="3" id="KW-1185">Reference proteome</keyword>
<feature type="region of interest" description="Disordered" evidence="1">
    <location>
        <begin position="1"/>
        <end position="98"/>
    </location>
</feature>